<dbReference type="Proteomes" id="UP000318055">
    <property type="component" value="Chromosome"/>
</dbReference>
<evidence type="ECO:0000259" key="1">
    <source>
        <dbReference type="PROSITE" id="PS51186"/>
    </source>
</evidence>
<reference evidence="2 3" key="1">
    <citation type="submission" date="2019-07" db="EMBL/GenBank/DDBJ databases">
        <title>Sphingomonas alkalisoli sp. nov., isolated from rhizosphere soil of Suaedae salsa.</title>
        <authorList>
            <person name="Zhang H."/>
            <person name="Xu L."/>
            <person name="Zhang J.-X."/>
            <person name="Sun J.-Q."/>
        </authorList>
    </citation>
    <scope>NUCLEOTIDE SEQUENCE [LARGE SCALE GENOMIC DNA]</scope>
    <source>
        <strain evidence="2 3">XS-10</strain>
    </source>
</reference>
<dbReference type="InterPro" id="IPR016181">
    <property type="entry name" value="Acyl_CoA_acyltransferase"/>
</dbReference>
<dbReference type="GO" id="GO:0016747">
    <property type="term" value="F:acyltransferase activity, transferring groups other than amino-acyl groups"/>
    <property type="evidence" value="ECO:0007669"/>
    <property type="project" value="InterPro"/>
</dbReference>
<dbReference type="EMBL" id="CP042239">
    <property type="protein sequence ID" value="QDX27132.1"/>
    <property type="molecule type" value="Genomic_DNA"/>
</dbReference>
<dbReference type="PROSITE" id="PS51186">
    <property type="entry name" value="GNAT"/>
    <property type="match status" value="1"/>
</dbReference>
<accession>A0A518RI60</accession>
<name>A0A518RI60_9SPHN</name>
<dbReference type="PANTHER" id="PTHR43610">
    <property type="entry name" value="BLL6696 PROTEIN"/>
    <property type="match status" value="1"/>
</dbReference>
<evidence type="ECO:0000313" key="3">
    <source>
        <dbReference type="Proteomes" id="UP000318055"/>
    </source>
</evidence>
<dbReference type="Pfam" id="PF13302">
    <property type="entry name" value="Acetyltransf_3"/>
    <property type="match status" value="1"/>
</dbReference>
<dbReference type="OrthoDB" id="9801656at2"/>
<sequence length="172" mass="19617">MTPDRQPVLEGELVTIRPLRAEDWDALFAVASDPLIWELHPAQDRWREPVFRNFFAEALACGGGLAILDRASGAVIGSSRYDFWVPQEDEIEIGWTFIARVYWGGTYNREVKQLMLDHIHRFVRRVVFLVGRDNLRSRGAMAKIGGTLIEGRTHRGGGQVFPDHVVYEICRP</sequence>
<proteinExistence type="predicted"/>
<feature type="domain" description="N-acetyltransferase" evidence="1">
    <location>
        <begin position="14"/>
        <end position="172"/>
    </location>
</feature>
<dbReference type="PANTHER" id="PTHR43610:SF1">
    <property type="entry name" value="N-ACETYLTRANSFERASE DOMAIN-CONTAINING PROTEIN"/>
    <property type="match status" value="1"/>
</dbReference>
<keyword evidence="2" id="KW-0808">Transferase</keyword>
<dbReference type="Gene3D" id="3.40.630.30">
    <property type="match status" value="1"/>
</dbReference>
<dbReference type="InterPro" id="IPR000182">
    <property type="entry name" value="GNAT_dom"/>
</dbReference>
<keyword evidence="3" id="KW-1185">Reference proteome</keyword>
<dbReference type="SUPFAM" id="SSF55729">
    <property type="entry name" value="Acyl-CoA N-acyltransferases (Nat)"/>
    <property type="match status" value="1"/>
</dbReference>
<dbReference type="AlphaFoldDB" id="A0A518RI60"/>
<organism evidence="2 3">
    <name type="scientific">Sphingomonas suaedae</name>
    <dbReference type="NCBI Taxonomy" id="2599297"/>
    <lineage>
        <taxon>Bacteria</taxon>
        <taxon>Pseudomonadati</taxon>
        <taxon>Pseudomonadota</taxon>
        <taxon>Alphaproteobacteria</taxon>
        <taxon>Sphingomonadales</taxon>
        <taxon>Sphingomonadaceae</taxon>
        <taxon>Sphingomonas</taxon>
    </lineage>
</organism>
<gene>
    <name evidence="2" type="ORF">FPZ54_14735</name>
</gene>
<dbReference type="RefSeq" id="WP_145848406.1">
    <property type="nucleotide sequence ID" value="NZ_CP042239.1"/>
</dbReference>
<dbReference type="KEGG" id="ssua:FPZ54_14735"/>
<protein>
    <submittedName>
        <fullName evidence="2">GNAT family N-acetyltransferase</fullName>
    </submittedName>
</protein>
<evidence type="ECO:0000313" key="2">
    <source>
        <dbReference type="EMBL" id="QDX27132.1"/>
    </source>
</evidence>